<dbReference type="RefSeq" id="WP_286136206.1">
    <property type="nucleotide sequence ID" value="NZ_BRPL01000002.1"/>
</dbReference>
<reference evidence="7" key="2">
    <citation type="journal article" date="2023" name="PLoS ONE">
        <title>Philodulcilactobacillus myokoensis gen. nov., sp. nov., a fructophilic, acidophilic, and agar-phobic lactic acid bacterium isolated from fermented vegetable extracts.</title>
        <authorList>
            <person name="Kouya T."/>
            <person name="Ishiyama Y."/>
            <person name="Ohashi S."/>
            <person name="Kumakubo R."/>
            <person name="Yamazaki T."/>
            <person name="Otaki T."/>
        </authorList>
    </citation>
    <scope>NUCLEOTIDE SEQUENCE</scope>
    <source>
        <strain evidence="7">WR16-4</strain>
    </source>
</reference>
<evidence type="ECO:0000313" key="8">
    <source>
        <dbReference type="Proteomes" id="UP001144204"/>
    </source>
</evidence>
<evidence type="ECO:0000256" key="2">
    <source>
        <dbReference type="ARBA" id="ARBA00010350"/>
    </source>
</evidence>
<keyword evidence="5 6" id="KW-0472">Membrane</keyword>
<comment type="caution">
    <text evidence="7">The sequence shown here is derived from an EMBL/GenBank/DDBJ whole genome shotgun (WGS) entry which is preliminary data.</text>
</comment>
<evidence type="ECO:0000256" key="4">
    <source>
        <dbReference type="ARBA" id="ARBA00022989"/>
    </source>
</evidence>
<dbReference type="Pfam" id="PF01027">
    <property type="entry name" value="Bax1-I"/>
    <property type="match status" value="1"/>
</dbReference>
<feature type="transmembrane region" description="Helical" evidence="6">
    <location>
        <begin position="91"/>
        <end position="111"/>
    </location>
</feature>
<keyword evidence="3 6" id="KW-0812">Transmembrane</keyword>
<dbReference type="InterPro" id="IPR006214">
    <property type="entry name" value="Bax_inhibitor_1-related"/>
</dbReference>
<proteinExistence type="inferred from homology"/>
<sequence>MNNFNINPDTERKTISDATGLNRFLGKTYGWMAFAILLSGLVSYLCGTVYASTTFSILYGNRWMSWILIFVWFGVAMATQRQALKSPTVGIVMLSIFAALTGLTFSSIFAVYTKATITAAFVASASDFIAMSFMGLTTKKDLTNIGRQAFAALFGIIVAGFINIFLRMSIATLIISIVSVVVFSILTAFDTQKNKELYLRYGNDFSSTGLAINGALILYLDFINLFIDLLSIFGFSSDNR</sequence>
<comment type="similarity">
    <text evidence="2 6">Belongs to the BI1 family.</text>
</comment>
<gene>
    <name evidence="7" type="ORF">WR164_07240</name>
</gene>
<evidence type="ECO:0000256" key="3">
    <source>
        <dbReference type="ARBA" id="ARBA00022692"/>
    </source>
</evidence>
<dbReference type="Proteomes" id="UP001144204">
    <property type="component" value="Unassembled WGS sequence"/>
</dbReference>
<evidence type="ECO:0000256" key="5">
    <source>
        <dbReference type="ARBA" id="ARBA00023136"/>
    </source>
</evidence>
<dbReference type="EMBL" id="BRPL01000002">
    <property type="protein sequence ID" value="GLB46745.1"/>
    <property type="molecule type" value="Genomic_DNA"/>
</dbReference>
<feature type="transmembrane region" description="Helical" evidence="6">
    <location>
        <begin position="29"/>
        <end position="51"/>
    </location>
</feature>
<protein>
    <submittedName>
        <fullName evidence="7">Membrane protein</fullName>
    </submittedName>
</protein>
<feature type="transmembrane region" description="Helical" evidence="6">
    <location>
        <begin position="172"/>
        <end position="189"/>
    </location>
</feature>
<feature type="transmembrane region" description="Helical" evidence="6">
    <location>
        <begin position="149"/>
        <end position="166"/>
    </location>
</feature>
<comment type="subcellular location">
    <subcellularLocation>
        <location evidence="1">Membrane</location>
        <topology evidence="1">Multi-pass membrane protein</topology>
    </subcellularLocation>
</comment>
<reference evidence="7" key="1">
    <citation type="submission" date="2022-07" db="EMBL/GenBank/DDBJ databases">
        <authorList>
            <person name="Kouya T."/>
            <person name="Ishiyama Y."/>
        </authorList>
    </citation>
    <scope>NUCLEOTIDE SEQUENCE</scope>
    <source>
        <strain evidence="7">WR16-4</strain>
    </source>
</reference>
<evidence type="ECO:0000256" key="1">
    <source>
        <dbReference type="ARBA" id="ARBA00004141"/>
    </source>
</evidence>
<dbReference type="CDD" id="cd10432">
    <property type="entry name" value="BI-1-like_bacterial"/>
    <property type="match status" value="1"/>
</dbReference>
<feature type="transmembrane region" description="Helical" evidence="6">
    <location>
        <begin position="210"/>
        <end position="235"/>
    </location>
</feature>
<organism evidence="7 8">
    <name type="scientific">Philodulcilactobacillus myokoensis</name>
    <dbReference type="NCBI Taxonomy" id="2929573"/>
    <lineage>
        <taxon>Bacteria</taxon>
        <taxon>Bacillati</taxon>
        <taxon>Bacillota</taxon>
        <taxon>Bacilli</taxon>
        <taxon>Lactobacillales</taxon>
        <taxon>Lactobacillaceae</taxon>
        <taxon>Philodulcilactobacillus</taxon>
    </lineage>
</organism>
<dbReference type="AlphaFoldDB" id="A0A9W6ESG4"/>
<dbReference type="PANTHER" id="PTHR23291:SF50">
    <property type="entry name" value="PROTEIN LIFEGUARD 4"/>
    <property type="match status" value="1"/>
</dbReference>
<name>A0A9W6ESG4_9LACO</name>
<feature type="transmembrane region" description="Helical" evidence="6">
    <location>
        <begin position="63"/>
        <end position="79"/>
    </location>
</feature>
<feature type="transmembrane region" description="Helical" evidence="6">
    <location>
        <begin position="117"/>
        <end position="137"/>
    </location>
</feature>
<keyword evidence="4 6" id="KW-1133">Transmembrane helix</keyword>
<evidence type="ECO:0000313" key="7">
    <source>
        <dbReference type="EMBL" id="GLB46745.1"/>
    </source>
</evidence>
<dbReference type="GO" id="GO:0005886">
    <property type="term" value="C:plasma membrane"/>
    <property type="evidence" value="ECO:0007669"/>
    <property type="project" value="TreeGrafter"/>
</dbReference>
<evidence type="ECO:0000256" key="6">
    <source>
        <dbReference type="RuleBase" id="RU004379"/>
    </source>
</evidence>
<keyword evidence="8" id="KW-1185">Reference proteome</keyword>
<dbReference type="PANTHER" id="PTHR23291">
    <property type="entry name" value="BAX INHIBITOR-RELATED"/>
    <property type="match status" value="1"/>
</dbReference>
<accession>A0A9W6ESG4</accession>